<reference evidence="1" key="2">
    <citation type="submission" date="2021-09" db="EMBL/GenBank/DDBJ databases">
        <authorList>
            <person name="Jia N."/>
            <person name="Wang J."/>
            <person name="Shi W."/>
            <person name="Du L."/>
            <person name="Sun Y."/>
            <person name="Zhan W."/>
            <person name="Jiang J."/>
            <person name="Wang Q."/>
            <person name="Zhang B."/>
            <person name="Ji P."/>
            <person name="Sakyi L.B."/>
            <person name="Cui X."/>
            <person name="Yuan T."/>
            <person name="Jiang B."/>
            <person name="Yang W."/>
            <person name="Lam T.T.-Y."/>
            <person name="Chang Q."/>
            <person name="Ding S."/>
            <person name="Wang X."/>
            <person name="Zhu J."/>
            <person name="Ruan X."/>
            <person name="Zhao L."/>
            <person name="Wei J."/>
            <person name="Que T."/>
            <person name="Du C."/>
            <person name="Cheng J."/>
            <person name="Dai P."/>
            <person name="Han X."/>
            <person name="Huang E."/>
            <person name="Gao Y."/>
            <person name="Liu J."/>
            <person name="Shao H."/>
            <person name="Ye R."/>
            <person name="Li L."/>
            <person name="Wei W."/>
            <person name="Wang X."/>
            <person name="Wang C."/>
            <person name="Huo Q."/>
            <person name="Li W."/>
            <person name="Guo W."/>
            <person name="Chen H."/>
            <person name="Chen S."/>
            <person name="Zhou L."/>
            <person name="Zhou L."/>
            <person name="Ni X."/>
            <person name="Tian J."/>
            <person name="Zhou Y."/>
            <person name="Sheng Y."/>
            <person name="Liu T."/>
            <person name="Pan Y."/>
            <person name="Xia L."/>
            <person name="Li J."/>
            <person name="Zhao F."/>
            <person name="Cao W."/>
        </authorList>
    </citation>
    <scope>NUCLEOTIDE SEQUENCE</scope>
    <source>
        <strain evidence="1">Rsan-2018</strain>
        <tissue evidence="1">Larvae</tissue>
    </source>
</reference>
<accession>A0A9D4TB01</accession>
<name>A0A9D4TB01_RHISA</name>
<evidence type="ECO:0000313" key="2">
    <source>
        <dbReference type="Proteomes" id="UP000821837"/>
    </source>
</evidence>
<dbReference type="VEuPathDB" id="VectorBase:RSAN_027449"/>
<organism evidence="1 2">
    <name type="scientific">Rhipicephalus sanguineus</name>
    <name type="common">Brown dog tick</name>
    <name type="synonym">Ixodes sanguineus</name>
    <dbReference type="NCBI Taxonomy" id="34632"/>
    <lineage>
        <taxon>Eukaryota</taxon>
        <taxon>Metazoa</taxon>
        <taxon>Ecdysozoa</taxon>
        <taxon>Arthropoda</taxon>
        <taxon>Chelicerata</taxon>
        <taxon>Arachnida</taxon>
        <taxon>Acari</taxon>
        <taxon>Parasitiformes</taxon>
        <taxon>Ixodida</taxon>
        <taxon>Ixodoidea</taxon>
        <taxon>Ixodidae</taxon>
        <taxon>Rhipicephalinae</taxon>
        <taxon>Rhipicephalus</taxon>
        <taxon>Rhipicephalus</taxon>
    </lineage>
</organism>
<evidence type="ECO:0000313" key="1">
    <source>
        <dbReference type="EMBL" id="KAH7984122.1"/>
    </source>
</evidence>
<sequence>MSGPRAYAIGQDELQRRLKKLHDEKDLIVNVLDHLLQRVVVSLADEDIVAAIAGTQDAQADSSSFDEDCLDEAVATRSYCAAEVAVVCGDME</sequence>
<proteinExistence type="predicted"/>
<dbReference type="Proteomes" id="UP000821837">
    <property type="component" value="Chromosome 1"/>
</dbReference>
<reference evidence="1" key="1">
    <citation type="journal article" date="2020" name="Cell">
        <title>Large-Scale Comparative Analyses of Tick Genomes Elucidate Their Genetic Diversity and Vector Capacities.</title>
        <authorList>
            <consortium name="Tick Genome and Microbiome Consortium (TIGMIC)"/>
            <person name="Jia N."/>
            <person name="Wang J."/>
            <person name="Shi W."/>
            <person name="Du L."/>
            <person name="Sun Y."/>
            <person name="Zhan W."/>
            <person name="Jiang J.F."/>
            <person name="Wang Q."/>
            <person name="Zhang B."/>
            <person name="Ji P."/>
            <person name="Bell-Sakyi L."/>
            <person name="Cui X.M."/>
            <person name="Yuan T.T."/>
            <person name="Jiang B.G."/>
            <person name="Yang W.F."/>
            <person name="Lam T.T."/>
            <person name="Chang Q.C."/>
            <person name="Ding S.J."/>
            <person name="Wang X.J."/>
            <person name="Zhu J.G."/>
            <person name="Ruan X.D."/>
            <person name="Zhao L."/>
            <person name="Wei J.T."/>
            <person name="Ye R.Z."/>
            <person name="Que T.C."/>
            <person name="Du C.H."/>
            <person name="Zhou Y.H."/>
            <person name="Cheng J.X."/>
            <person name="Dai P.F."/>
            <person name="Guo W.B."/>
            <person name="Han X.H."/>
            <person name="Huang E.J."/>
            <person name="Li L.F."/>
            <person name="Wei W."/>
            <person name="Gao Y.C."/>
            <person name="Liu J.Z."/>
            <person name="Shao H.Z."/>
            <person name="Wang X."/>
            <person name="Wang C.C."/>
            <person name="Yang T.C."/>
            <person name="Huo Q.B."/>
            <person name="Li W."/>
            <person name="Chen H.Y."/>
            <person name="Chen S.E."/>
            <person name="Zhou L.G."/>
            <person name="Ni X.B."/>
            <person name="Tian J.H."/>
            <person name="Sheng Y."/>
            <person name="Liu T."/>
            <person name="Pan Y.S."/>
            <person name="Xia L.Y."/>
            <person name="Li J."/>
            <person name="Zhao F."/>
            <person name="Cao W.C."/>
        </authorList>
    </citation>
    <scope>NUCLEOTIDE SEQUENCE</scope>
    <source>
        <strain evidence="1">Rsan-2018</strain>
    </source>
</reference>
<dbReference type="AlphaFoldDB" id="A0A9D4TB01"/>
<dbReference type="EMBL" id="JABSTV010001245">
    <property type="protein sequence ID" value="KAH7984122.1"/>
    <property type="molecule type" value="Genomic_DNA"/>
</dbReference>
<comment type="caution">
    <text evidence="1">The sequence shown here is derived from an EMBL/GenBank/DDBJ whole genome shotgun (WGS) entry which is preliminary data.</text>
</comment>
<protein>
    <submittedName>
        <fullName evidence="1">Uncharacterized protein</fullName>
    </submittedName>
</protein>
<gene>
    <name evidence="1" type="ORF">HPB52_017226</name>
</gene>
<keyword evidence="2" id="KW-1185">Reference proteome</keyword>